<dbReference type="EMBL" id="PP079243">
    <property type="protein sequence ID" value="WVK89981.1"/>
    <property type="molecule type" value="Genomic_DNA"/>
</dbReference>
<evidence type="ECO:0000256" key="1">
    <source>
        <dbReference type="SAM" id="MobiDB-lite"/>
    </source>
</evidence>
<reference evidence="2" key="1">
    <citation type="submission" date="2024-01" db="EMBL/GenBank/DDBJ databases">
        <authorList>
            <person name="Zhu Q."/>
        </authorList>
    </citation>
    <scope>NUCLEOTIDE SEQUENCE</scope>
</reference>
<evidence type="ECO:0008006" key="4">
    <source>
        <dbReference type="Google" id="ProtNLM"/>
    </source>
</evidence>
<sequence>MFGNLNSQGTEAVKDSLGGGGFVIDTDAYPLTIKALYGGKSKHGSLFVQLIATKEDGKEYKETIYVTNQKGENFYTKDNKKYLLPGYILVNDLCKVVAGKELHEMDQEDKVFKVYDPDAKGEVPKNVPMLVEAVGAKFGALIQRYKEFKQVKNESTNQYEDTAETREGNNIEKVYDLDSKYTVVEATTGAESATFVDAWLEAKKGKVYDKTAGKTPKTGAGNNGAPPKAGQAAAGGARPSLFKKS</sequence>
<proteinExistence type="predicted"/>
<evidence type="ECO:0000313" key="3">
    <source>
        <dbReference type="Proteomes" id="UP001432380"/>
    </source>
</evidence>
<name>A0AAX4JH07_9CAUD</name>
<evidence type="ECO:0000313" key="2">
    <source>
        <dbReference type="EMBL" id="WVK89981.1"/>
    </source>
</evidence>
<feature type="region of interest" description="Disordered" evidence="1">
    <location>
        <begin position="210"/>
        <end position="245"/>
    </location>
</feature>
<protein>
    <recommendedName>
        <fullName evidence="4">Single-stranded DNA-binding protein</fullName>
    </recommendedName>
</protein>
<organism evidence="2 3">
    <name type="scientific">Burkholderia phage vB_BpP_HN02</name>
    <dbReference type="NCBI Taxonomy" id="3116925"/>
    <lineage>
        <taxon>Viruses</taxon>
        <taxon>Duplodnaviria</taxon>
        <taxon>Heunggongvirae</taxon>
        <taxon>Uroviricota</taxon>
        <taxon>Caudoviricetes</taxon>
        <taxon>Schitoviridae</taxon>
    </lineage>
</organism>
<dbReference type="Proteomes" id="UP001432380">
    <property type="component" value="Segment"/>
</dbReference>
<feature type="compositionally biased region" description="Low complexity" evidence="1">
    <location>
        <begin position="219"/>
        <end position="237"/>
    </location>
</feature>
<accession>A0AAX4JH07</accession>